<feature type="region of interest" description="Disordered" evidence="1">
    <location>
        <begin position="49"/>
        <end position="75"/>
    </location>
</feature>
<keyword evidence="3" id="KW-1185">Reference proteome</keyword>
<dbReference type="OrthoDB" id="8858565at2"/>
<dbReference type="Proteomes" id="UP000199421">
    <property type="component" value="Unassembled WGS sequence"/>
</dbReference>
<organism evidence="2 3">
    <name type="scientific">Olivibacter domesticus</name>
    <name type="common">Pseudosphingobacterium domesticum</name>
    <dbReference type="NCBI Taxonomy" id="407022"/>
    <lineage>
        <taxon>Bacteria</taxon>
        <taxon>Pseudomonadati</taxon>
        <taxon>Bacteroidota</taxon>
        <taxon>Sphingobacteriia</taxon>
        <taxon>Sphingobacteriales</taxon>
        <taxon>Sphingobacteriaceae</taxon>
        <taxon>Olivibacter</taxon>
    </lineage>
</organism>
<evidence type="ECO:0000313" key="2">
    <source>
        <dbReference type="EMBL" id="SEK76301.1"/>
    </source>
</evidence>
<protein>
    <recommendedName>
        <fullName evidence="4">DUF2188 domain-containing protein</fullName>
    </recommendedName>
</protein>
<dbReference type="Pfam" id="PF09954">
    <property type="entry name" value="DUF2188"/>
    <property type="match status" value="1"/>
</dbReference>
<accession>A0A1H7JNW9</accession>
<dbReference type="InterPro" id="IPR018691">
    <property type="entry name" value="DUF2188"/>
</dbReference>
<dbReference type="EMBL" id="FOAF01000001">
    <property type="protein sequence ID" value="SEK76301.1"/>
    <property type="molecule type" value="Genomic_DNA"/>
</dbReference>
<reference evidence="3" key="1">
    <citation type="submission" date="2016-10" db="EMBL/GenBank/DDBJ databases">
        <authorList>
            <person name="Varghese N."/>
            <person name="Submissions S."/>
        </authorList>
    </citation>
    <scope>NUCLEOTIDE SEQUENCE [LARGE SCALE GENOMIC DNA]</scope>
    <source>
        <strain evidence="3">DSM 18733</strain>
    </source>
</reference>
<dbReference type="RefSeq" id="WP_093319675.1">
    <property type="nucleotide sequence ID" value="NZ_FOAF01000001.1"/>
</dbReference>
<dbReference type="STRING" id="407022.SAMN05661044_01082"/>
<name>A0A1H7JNW9_OLID1</name>
<evidence type="ECO:0008006" key="4">
    <source>
        <dbReference type="Google" id="ProtNLM"/>
    </source>
</evidence>
<evidence type="ECO:0000313" key="3">
    <source>
        <dbReference type="Proteomes" id="UP000199421"/>
    </source>
</evidence>
<sequence length="75" mass="8460">MKNNKNVFVVKHGDDWATKTSGSNRVSKVFDTQKEAIAVGRQQAIKNQSELTIQNKHGQFREKNSYGNDPKNIKG</sequence>
<dbReference type="AlphaFoldDB" id="A0A1H7JNW9"/>
<proteinExistence type="predicted"/>
<evidence type="ECO:0000256" key="1">
    <source>
        <dbReference type="SAM" id="MobiDB-lite"/>
    </source>
</evidence>
<gene>
    <name evidence="2" type="ORF">SAMN05661044_01082</name>
</gene>